<feature type="region of interest" description="Disordered" evidence="1">
    <location>
        <begin position="1"/>
        <end position="81"/>
    </location>
</feature>
<accession>A0A6J4SKM9</accession>
<sequence>WERSSASRSRCPCFPGTSSGSPPTASTPPRSGRSAATGPSAPSPSTSASPATHTARRGSPSAPAYCSISRPPGCWSAGCSC</sequence>
<protein>
    <submittedName>
        <fullName evidence="2">Uncharacterized protein</fullName>
    </submittedName>
</protein>
<feature type="non-terminal residue" evidence="2">
    <location>
        <position position="1"/>
    </location>
</feature>
<proteinExistence type="predicted"/>
<organism evidence="2">
    <name type="scientific">uncultured Rubrobacteraceae bacterium</name>
    <dbReference type="NCBI Taxonomy" id="349277"/>
    <lineage>
        <taxon>Bacteria</taxon>
        <taxon>Bacillati</taxon>
        <taxon>Actinomycetota</taxon>
        <taxon>Rubrobacteria</taxon>
        <taxon>Rubrobacterales</taxon>
        <taxon>Rubrobacteraceae</taxon>
        <taxon>environmental samples</taxon>
    </lineage>
</organism>
<evidence type="ECO:0000313" key="2">
    <source>
        <dbReference type="EMBL" id="CAA9495817.1"/>
    </source>
</evidence>
<feature type="compositionally biased region" description="Low complexity" evidence="1">
    <location>
        <begin position="15"/>
        <end position="53"/>
    </location>
</feature>
<dbReference type="AlphaFoldDB" id="A0A6J4SKM9"/>
<name>A0A6J4SKM9_9ACTN</name>
<gene>
    <name evidence="2" type="ORF">AVDCRST_MAG25-3636</name>
</gene>
<feature type="non-terminal residue" evidence="2">
    <location>
        <position position="81"/>
    </location>
</feature>
<dbReference type="EMBL" id="CADCVI010000248">
    <property type="protein sequence ID" value="CAA9495817.1"/>
    <property type="molecule type" value="Genomic_DNA"/>
</dbReference>
<evidence type="ECO:0000256" key="1">
    <source>
        <dbReference type="SAM" id="MobiDB-lite"/>
    </source>
</evidence>
<reference evidence="2" key="1">
    <citation type="submission" date="2020-02" db="EMBL/GenBank/DDBJ databases">
        <authorList>
            <person name="Meier V. D."/>
        </authorList>
    </citation>
    <scope>NUCLEOTIDE SEQUENCE</scope>
    <source>
        <strain evidence="2">AVDCRST_MAG25</strain>
    </source>
</reference>